<organism evidence="2 3">
    <name type="scientific">Senegalimassilia faecalis</name>
    <dbReference type="NCBI Taxonomy" id="2509433"/>
    <lineage>
        <taxon>Bacteria</taxon>
        <taxon>Bacillati</taxon>
        <taxon>Actinomycetota</taxon>
        <taxon>Coriobacteriia</taxon>
        <taxon>Coriobacteriales</taxon>
        <taxon>Coriobacteriaceae</taxon>
        <taxon>Senegalimassilia</taxon>
    </lineage>
</organism>
<evidence type="ECO:0000256" key="1">
    <source>
        <dbReference type="SAM" id="Phobius"/>
    </source>
</evidence>
<dbReference type="RefSeq" id="WP_129425463.1">
    <property type="nucleotide sequence ID" value="NZ_SDPW01000001.1"/>
</dbReference>
<dbReference type="OrthoDB" id="3181212at2"/>
<keyword evidence="1" id="KW-1133">Transmembrane helix</keyword>
<dbReference type="InterPro" id="IPR025098">
    <property type="entry name" value="DUF4013"/>
</dbReference>
<feature type="transmembrane region" description="Helical" evidence="1">
    <location>
        <begin position="217"/>
        <end position="247"/>
    </location>
</feature>
<keyword evidence="1" id="KW-0812">Transmembrane</keyword>
<dbReference type="EMBL" id="SDPW01000001">
    <property type="protein sequence ID" value="RXZ54765.1"/>
    <property type="molecule type" value="Genomic_DNA"/>
</dbReference>
<feature type="transmembrane region" description="Helical" evidence="1">
    <location>
        <begin position="76"/>
        <end position="97"/>
    </location>
</feature>
<protein>
    <submittedName>
        <fullName evidence="2">DUF4013 domain-containing protein</fullName>
    </submittedName>
</protein>
<reference evidence="2 3" key="1">
    <citation type="submission" date="2019-01" db="EMBL/GenBank/DDBJ databases">
        <title>Senegalimassilia sp. nov. KGMB04484 isolated human feces.</title>
        <authorList>
            <person name="Han K.-I."/>
            <person name="Kim J.-S."/>
            <person name="Lee K.C."/>
            <person name="Suh M.K."/>
            <person name="Eom M.K."/>
            <person name="Lee J.H."/>
            <person name="Park S.-H."/>
            <person name="Kang S.W."/>
            <person name="Park J.-E."/>
            <person name="Oh B.S."/>
            <person name="Yu S.Y."/>
            <person name="Choi S.-H."/>
            <person name="Lee D.H."/>
            <person name="Yoon H."/>
            <person name="Kim B.-Y."/>
            <person name="Lee J.H."/>
            <person name="Lee J.-S."/>
        </authorList>
    </citation>
    <scope>NUCLEOTIDE SEQUENCE [LARGE SCALE GENOMIC DNA]</scope>
    <source>
        <strain evidence="2 3">KGMB04484</strain>
    </source>
</reference>
<feature type="transmembrane region" description="Helical" evidence="1">
    <location>
        <begin position="127"/>
        <end position="151"/>
    </location>
</feature>
<evidence type="ECO:0000313" key="2">
    <source>
        <dbReference type="EMBL" id="RXZ54765.1"/>
    </source>
</evidence>
<proteinExistence type="predicted"/>
<sequence length="285" mass="30315">MQKGYFKAAWNDIKQSEGWLGKMFLLGLLSLIPIFGQVVLFGYAYGWLRDIAWGVETPLPPRIFGNEDGQLYRRGLIVFVINTVFCLIAPGVVEGVFSVMAGRGLDTVSGAVFGGTGHVLSGNISGLFSLLILVIASLFYLVAAARASIYGRLGPGFQLSRLWAMMRHDTKGLVRVVCVGVALTVCMGAILGGFALGMGVVVAALTALGVWGSGGMASALAVMLFALAAMMVCLVALVVLSAASAFITIMTVRAMGYWVQQFDVPAWRGQDDPMPFEMASGQAQR</sequence>
<dbReference type="AlphaFoldDB" id="A0A4Q2K044"/>
<comment type="caution">
    <text evidence="2">The sequence shown here is derived from an EMBL/GenBank/DDBJ whole genome shotgun (WGS) entry which is preliminary data.</text>
</comment>
<gene>
    <name evidence="2" type="ORF">ET524_09935</name>
</gene>
<dbReference type="Pfam" id="PF13197">
    <property type="entry name" value="DUF4013"/>
    <property type="match status" value="1"/>
</dbReference>
<keyword evidence="1" id="KW-0472">Membrane</keyword>
<feature type="transmembrane region" description="Helical" evidence="1">
    <location>
        <begin position="23"/>
        <end position="45"/>
    </location>
</feature>
<evidence type="ECO:0000313" key="3">
    <source>
        <dbReference type="Proteomes" id="UP000293345"/>
    </source>
</evidence>
<accession>A0A4Q2K044</accession>
<name>A0A4Q2K044_9ACTN</name>
<dbReference type="Proteomes" id="UP000293345">
    <property type="component" value="Unassembled WGS sequence"/>
</dbReference>
<keyword evidence="3" id="KW-1185">Reference proteome</keyword>
<feature type="transmembrane region" description="Helical" evidence="1">
    <location>
        <begin position="172"/>
        <end position="205"/>
    </location>
</feature>